<evidence type="ECO:0000259" key="4">
    <source>
        <dbReference type="PROSITE" id="PS51192"/>
    </source>
</evidence>
<reference evidence="5 6" key="1">
    <citation type="journal article" date="2013" name="Genome Announc.">
        <title>Draft Genome Sequence of Psychrobacter aquaticus Strain CMS 56T, Isolated from a Cyanobacterial Mat Sample Collected from Water Bodies in the McMurdo Dry Valley Region of Antarctica.</title>
        <authorList>
            <person name="Reddy G.S."/>
            <person name="Ara S."/>
            <person name="Singh A."/>
            <person name="Kumar Pinnaka A."/>
            <person name="Shivaji S."/>
        </authorList>
    </citation>
    <scope>NUCLEOTIDE SEQUENCE [LARGE SCALE GENOMIC DNA]</scope>
    <source>
        <strain evidence="5 6">CMS 56</strain>
    </source>
</reference>
<dbReference type="GO" id="GO:0036297">
    <property type="term" value="P:interstrand cross-link repair"/>
    <property type="evidence" value="ECO:0007669"/>
    <property type="project" value="TreeGrafter"/>
</dbReference>
<accession>U4T156</accession>
<name>U4T156_9GAMM</name>
<dbReference type="eggNOG" id="COG1205">
    <property type="taxonomic scope" value="Bacteria"/>
</dbReference>
<dbReference type="OrthoDB" id="9815222at2"/>
<dbReference type="STRING" id="1354303.M917_2480"/>
<keyword evidence="2" id="KW-0067">ATP-binding</keyword>
<sequence>MLDPIGAYNDILELYLSYLDTVYRLRREDLSQERQRLLRQPGNLMPEPFIEPILRYQSTNIRLEDCLDDECQDNPLKKFNREQRRAIVEMMFSGLFPGKPATGELSRQSVFLPYVHQVQMLQRGLKSGHPGIVASGTGSGKTESFLLPILAELTAEATQWGTPPVDYLQNQWWREGSRFEYHRKGEDSNRPQAVRALILYPMNALVEDQMVRLRTMLDSPEAIEVLDKRANGNRIFFGRYTSASPVPGYLNHPRRQDDEKEKTATKRRLKRTKTTLLTLANDQEKALAYDRSNPETDTTRYLFPSLTGSELITRWDMQETPPDLLITNISMLNAMLSREVDAQIFDKTKQWLETDPKAYFFLVLDELHLIRGSTGTEMAALIRTLINRLGLDRTEYRHKLRILASSASLPLDGTEGDQSLGYLYDFFGPFGTYVDSHSKGAKKPQDWAEAVISGNTDIPKPITQQCIDTRPFIAVVDYLTPDGRYLGQLTNKLDRDEQLEKLLDACKTALGLSQSQATSDMVNQVAERLAISCTDKEGKTKARSISTLAEKIFGESREHKALRGLMILRGLGDIEGSEAISFREHLFLRSLEGLFAAPMIQQGRLVYEGMSVESGTSHIHTSKGTQRLFELFLCEGCNTEFIGGLRGKASRNNSRSPIEILPQTQDLEKLPEFGVGSGIEDLSHEEFVLFWPSIASAKRGDNDKESWVPVSLDPYNGQLRSTRPTNPADFISGKFFDMINVSDKDKQRKKTAAPNCCPACGADYSRRSEQYRKSPIRSFRTGFAKTSQLLATEVLELLKQAGNSPKVIAFSDSRQDAAKTAIDIERHHHNDTRRRILVDALINSAFVEDIETLKARREEAEKKGDYDLADEIDNKIKKIQRNQLSPDRIPLAAILETNEKGIIETGFKAQPLLAGMTAIGVHPTDDTGVEKINHNEWFSYFEEKQDGTIYWDDKIDGTKTTDAKNAVAKAQQTLIEDVIFARNYFALEETGIGYACFEAQHQQNSDELNAILRVFADNYRVLANKWVNQDSIKEWVSGYSISSRRVKHFLQASGISEDKMTDILKEMEKLNHRGGIIRIESLYIQLAKPQDPVYECTTCNRAHLHRGTGICTRCHQPLPTEPNLKSQQLRERNYISKRLDKAFADDQSIFRLRCEELTGQTRSPAERLRRFRGISIDDNSNPIKEKAQEIDLLSVTTTMEVGIDIGALQAVYQANMPPQRFNYQQRVGRAGRRKQAFSLAMTLCRGRSHDMHYFRHPEAITGDAPPPPFLTVEHIDISLRLLRKSWLTEAFKRLREEDDSNYPGDNMKSDIHGEFILTTDYYDEVKDWKQRLTTALKQTQSIAEKLANTLGQGVVNREQDLLTYLTTDKLIDEIDVLEKEGSNREMGLAQFLAENGLLPMFGMPTRVRNLYLNLESVGENESEWDSVDREIDIAIYEFSPGQVVIRDKQIHESIGFTDQLGFVQLRRGGAKLIPEPKEEWWNDKVSIADCPTCGALKLLAQSDDGVKCDDCKHKIPQEAFSVYYSPSAFRTDFRPRVSDGTEPPRPMIRRETGAIIAPMQMEKVVGTNLSLATGKEAYIIRRNRGVLDVDGNPKSYEMVHRIQNKVYCQGNSRLNIDKVPNQAILLDKAQKHSKPWQVQPELPEVQEVKLFSKKRTDALNLSMLSIADGLSMDRLGPKLERSGTSLRAAAISATQLIVQRASLALDISPDEFEPLEPRLREERPILQIADTLVNGAGFCQRLTKNIKGKSPLIVELIDSILNDLSDPMVGSFFESKHREECQRSCYRCIQRYGNRGYHGLLDWRLGLSFLRCLFDPTHRVGLDGDFTKYSELKDWPELAKIAAQDIKRLDPHKRDIISAGPLNLPVVLHNSSGPSSEAFVIVHPFWDVVDMSAELKQTVDSLDSSYSIMFIDTFETNRRLMSAIENVRSK</sequence>
<dbReference type="InterPro" id="IPR014001">
    <property type="entry name" value="Helicase_ATP-bd"/>
</dbReference>
<dbReference type="PANTHER" id="PTHR47957">
    <property type="entry name" value="ATP-DEPENDENT HELICASE HRQ1"/>
    <property type="match status" value="1"/>
</dbReference>
<evidence type="ECO:0000256" key="2">
    <source>
        <dbReference type="ARBA" id="ARBA00022840"/>
    </source>
</evidence>
<dbReference type="Proteomes" id="UP000016761">
    <property type="component" value="Unassembled WGS sequence"/>
</dbReference>
<dbReference type="SMART" id="SM00487">
    <property type="entry name" value="DEXDc"/>
    <property type="match status" value="1"/>
</dbReference>
<dbReference type="GO" id="GO:0043138">
    <property type="term" value="F:3'-5' DNA helicase activity"/>
    <property type="evidence" value="ECO:0007669"/>
    <property type="project" value="TreeGrafter"/>
</dbReference>
<protein>
    <submittedName>
        <fullName evidence="5">Helicase</fullName>
    </submittedName>
</protein>
<dbReference type="Gene3D" id="3.40.50.300">
    <property type="entry name" value="P-loop containing nucleotide triphosphate hydrolases"/>
    <property type="match status" value="2"/>
</dbReference>
<keyword evidence="1" id="KW-0547">Nucleotide-binding</keyword>
<dbReference type="Pfam" id="PF00271">
    <property type="entry name" value="Helicase_C"/>
    <property type="match status" value="1"/>
</dbReference>
<evidence type="ECO:0000256" key="3">
    <source>
        <dbReference type="SAM" id="MobiDB-lite"/>
    </source>
</evidence>
<dbReference type="InterPro" id="IPR001650">
    <property type="entry name" value="Helicase_C-like"/>
</dbReference>
<dbReference type="RefSeq" id="WP_021815092.1">
    <property type="nucleotide sequence ID" value="NZ_AUSW01000035.1"/>
</dbReference>
<dbReference type="Pfam" id="PF00270">
    <property type="entry name" value="DEAD"/>
    <property type="match status" value="1"/>
</dbReference>
<dbReference type="GO" id="GO:0003676">
    <property type="term" value="F:nucleic acid binding"/>
    <property type="evidence" value="ECO:0007669"/>
    <property type="project" value="InterPro"/>
</dbReference>
<gene>
    <name evidence="5" type="ORF">M917_2480</name>
</gene>
<dbReference type="GO" id="GO:0006289">
    <property type="term" value="P:nucleotide-excision repair"/>
    <property type="evidence" value="ECO:0007669"/>
    <property type="project" value="TreeGrafter"/>
</dbReference>
<dbReference type="EMBL" id="AUSW01000035">
    <property type="protein sequence ID" value="ERL54332.1"/>
    <property type="molecule type" value="Genomic_DNA"/>
</dbReference>
<feature type="compositionally biased region" description="Basic and acidic residues" evidence="3">
    <location>
        <begin position="254"/>
        <end position="264"/>
    </location>
</feature>
<organism evidence="5 6">
    <name type="scientific">Psychrobacter aquaticus CMS 56</name>
    <dbReference type="NCBI Taxonomy" id="1354303"/>
    <lineage>
        <taxon>Bacteria</taxon>
        <taxon>Pseudomonadati</taxon>
        <taxon>Pseudomonadota</taxon>
        <taxon>Gammaproteobacteria</taxon>
        <taxon>Moraxellales</taxon>
        <taxon>Moraxellaceae</taxon>
        <taxon>Psychrobacter</taxon>
    </lineage>
</organism>
<dbReference type="InterPro" id="IPR027417">
    <property type="entry name" value="P-loop_NTPase"/>
</dbReference>
<keyword evidence="6" id="KW-1185">Reference proteome</keyword>
<dbReference type="PATRIC" id="fig|1354303.4.peg.2438"/>
<comment type="caution">
    <text evidence="5">The sequence shown here is derived from an EMBL/GenBank/DDBJ whole genome shotgun (WGS) entry which is preliminary data.</text>
</comment>
<evidence type="ECO:0000256" key="1">
    <source>
        <dbReference type="ARBA" id="ARBA00022741"/>
    </source>
</evidence>
<feature type="domain" description="Helicase ATP-binding" evidence="4">
    <location>
        <begin position="122"/>
        <end position="427"/>
    </location>
</feature>
<feature type="region of interest" description="Disordered" evidence="3">
    <location>
        <begin position="247"/>
        <end position="266"/>
    </location>
</feature>
<dbReference type="PANTHER" id="PTHR47957:SF3">
    <property type="entry name" value="ATP-DEPENDENT HELICASE HRQ1"/>
    <property type="match status" value="1"/>
</dbReference>
<dbReference type="SMART" id="SM00490">
    <property type="entry name" value="HELICc"/>
    <property type="match status" value="1"/>
</dbReference>
<evidence type="ECO:0000313" key="6">
    <source>
        <dbReference type="Proteomes" id="UP000016761"/>
    </source>
</evidence>
<keyword evidence="5" id="KW-0347">Helicase</keyword>
<dbReference type="PROSITE" id="PS51192">
    <property type="entry name" value="HELICASE_ATP_BIND_1"/>
    <property type="match status" value="1"/>
</dbReference>
<keyword evidence="5" id="KW-0378">Hydrolase</keyword>
<proteinExistence type="predicted"/>
<dbReference type="SUPFAM" id="SSF52540">
    <property type="entry name" value="P-loop containing nucleoside triphosphate hydrolases"/>
    <property type="match status" value="2"/>
</dbReference>
<evidence type="ECO:0000313" key="5">
    <source>
        <dbReference type="EMBL" id="ERL54332.1"/>
    </source>
</evidence>
<dbReference type="InterPro" id="IPR011545">
    <property type="entry name" value="DEAD/DEAH_box_helicase_dom"/>
</dbReference>
<dbReference type="GO" id="GO:0005524">
    <property type="term" value="F:ATP binding"/>
    <property type="evidence" value="ECO:0007669"/>
    <property type="project" value="UniProtKB-KW"/>
</dbReference>